<dbReference type="Proteomes" id="UP001604267">
    <property type="component" value="Unassembled WGS sequence"/>
</dbReference>
<evidence type="ECO:0000313" key="1">
    <source>
        <dbReference type="EMBL" id="MFG3010730.1"/>
    </source>
</evidence>
<accession>A0ABW7B4T5</accession>
<name>A0ABW7B4T5_9ACTN</name>
<protein>
    <submittedName>
        <fullName evidence="1">Uncharacterized protein</fullName>
    </submittedName>
</protein>
<organism evidence="1 2">
    <name type="scientific">Streptomyces cinerochromogenes</name>
    <dbReference type="NCBI Taxonomy" id="66422"/>
    <lineage>
        <taxon>Bacteria</taxon>
        <taxon>Bacillati</taxon>
        <taxon>Actinomycetota</taxon>
        <taxon>Actinomycetes</taxon>
        <taxon>Kitasatosporales</taxon>
        <taxon>Streptomycetaceae</taxon>
        <taxon>Streptomyces</taxon>
    </lineage>
</organism>
<reference evidence="1 2" key="1">
    <citation type="submission" date="2024-10" db="EMBL/GenBank/DDBJ databases">
        <title>The Natural Products Discovery Center: Release of the First 8490 Sequenced Strains for Exploring Actinobacteria Biosynthetic Diversity.</title>
        <authorList>
            <person name="Kalkreuter E."/>
            <person name="Kautsar S.A."/>
            <person name="Yang D."/>
            <person name="Bader C.D."/>
            <person name="Teijaro C.N."/>
            <person name="Fluegel L."/>
            <person name="Davis C.M."/>
            <person name="Simpson J.R."/>
            <person name="Lauterbach L."/>
            <person name="Steele A.D."/>
            <person name="Gui C."/>
            <person name="Meng S."/>
            <person name="Li G."/>
            <person name="Viehrig K."/>
            <person name="Ye F."/>
            <person name="Su P."/>
            <person name="Kiefer A.F."/>
            <person name="Nichols A."/>
            <person name="Cepeda A.J."/>
            <person name="Yan W."/>
            <person name="Fan B."/>
            <person name="Jiang Y."/>
            <person name="Adhikari A."/>
            <person name="Zheng C.-J."/>
            <person name="Schuster L."/>
            <person name="Cowan T.M."/>
            <person name="Smanski M.J."/>
            <person name="Chevrette M.G."/>
            <person name="De Carvalho L.P.S."/>
            <person name="Shen B."/>
        </authorList>
    </citation>
    <scope>NUCLEOTIDE SEQUENCE [LARGE SCALE GENOMIC DNA]</scope>
    <source>
        <strain evidence="1 2">NPDC048320</strain>
    </source>
</reference>
<dbReference type="EMBL" id="JBICYV010000004">
    <property type="protein sequence ID" value="MFG3010730.1"/>
    <property type="molecule type" value="Genomic_DNA"/>
</dbReference>
<dbReference type="RefSeq" id="WP_392816935.1">
    <property type="nucleotide sequence ID" value="NZ_JBICYV010000004.1"/>
</dbReference>
<evidence type="ECO:0000313" key="2">
    <source>
        <dbReference type="Proteomes" id="UP001604267"/>
    </source>
</evidence>
<keyword evidence="2" id="KW-1185">Reference proteome</keyword>
<sequence>MTRQRILLDPVLPRFCAQTGASLPLAWELAWSHQDQAQDNVLGLTPPPAPRETDRLVWPRRLPPGTGLRLPGNVRVEQTPVSFVRDGGPVTALFGPDLPAFAEVPRPVGELLQRGTSVAAVRDLWGTSEEAAGHLLADDVVVDHFLVGLLRLGLLHADPSPVAVRPGAAGRFLVQEAWTEAVERDPGEHFLASVPTGNFLKVGAAALRLWQCAGSGDGIPAGSLPAPLTDAADRMLSAGLLRAVAPE</sequence>
<gene>
    <name evidence="1" type="ORF">ACGFZB_09755</name>
</gene>
<proteinExistence type="predicted"/>
<comment type="caution">
    <text evidence="1">The sequence shown here is derived from an EMBL/GenBank/DDBJ whole genome shotgun (WGS) entry which is preliminary data.</text>
</comment>